<evidence type="ECO:0000313" key="4">
    <source>
        <dbReference type="Proteomes" id="UP001550210"/>
    </source>
</evidence>
<name>A0ABV2V5W2_9ACTN</name>
<dbReference type="RefSeq" id="WP_355401622.1">
    <property type="nucleotide sequence ID" value="NZ_JBEXPZ010000049.1"/>
</dbReference>
<reference evidence="3 4" key="1">
    <citation type="submission" date="2024-06" db="EMBL/GenBank/DDBJ databases">
        <title>The Natural Products Discovery Center: Release of the First 8490 Sequenced Strains for Exploring Actinobacteria Biosynthetic Diversity.</title>
        <authorList>
            <person name="Kalkreuter E."/>
            <person name="Kautsar S.A."/>
            <person name="Yang D."/>
            <person name="Bader C.D."/>
            <person name="Teijaro C.N."/>
            <person name="Fluegel L."/>
            <person name="Davis C.M."/>
            <person name="Simpson J.R."/>
            <person name="Lauterbach L."/>
            <person name="Steele A.D."/>
            <person name="Gui C."/>
            <person name="Meng S."/>
            <person name="Li G."/>
            <person name="Viehrig K."/>
            <person name="Ye F."/>
            <person name="Su P."/>
            <person name="Kiefer A.F."/>
            <person name="Nichols A."/>
            <person name="Cepeda A.J."/>
            <person name="Yan W."/>
            <person name="Fan B."/>
            <person name="Jiang Y."/>
            <person name="Adhikari A."/>
            <person name="Zheng C.-J."/>
            <person name="Schuster L."/>
            <person name="Cowan T.M."/>
            <person name="Smanski M.J."/>
            <person name="Chevrette M.G."/>
            <person name="De Carvalho L.P.S."/>
            <person name="Shen B."/>
        </authorList>
    </citation>
    <scope>NUCLEOTIDE SEQUENCE [LARGE SCALE GENOMIC DNA]</scope>
    <source>
        <strain evidence="3 4">NPDC006434</strain>
    </source>
</reference>
<evidence type="ECO:0000256" key="2">
    <source>
        <dbReference type="SAM" id="SignalP"/>
    </source>
</evidence>
<protein>
    <submittedName>
        <fullName evidence="3">Pyroglutamyl peptidase</fullName>
    </submittedName>
</protein>
<sequence>MGLVALFAGLTAPGSAAASGPGPAATPGASASLTVEERRLDRAVPQEILRRSGFDGVAAELERALAGARSYEQAERIVVVEGSRLWRRAVDRAQGRGPAGGDLSRDDDRPLYWARLGMTREVREWAPKFGLSDARRAALLGRLEQASRGQDAISYPRSADGKGLKRILVTGFDPFTLDRDIRISNPSGATALALDGTVIRTADGPARIETAVFPVRWQDFADGTVERTLRGQLPRVDLFATVSQGRVGRFDIERTNGAWRGGFPDNDDVARTETVPVTDPATQPQWTSTTLPYAAVVAAATGRFPVYDNTSVTEIPAGGTTAVVRPEGPTAGSTARAGGGGNYLSNEIAYRATLLRDRLGLHDTLPGGHVHTPVLQFGAGNTDPETGTVTDPEFVRNRLDIIAQVRAIVGVAADAS</sequence>
<keyword evidence="4" id="KW-1185">Reference proteome</keyword>
<dbReference type="Proteomes" id="UP001550210">
    <property type="component" value="Unassembled WGS sequence"/>
</dbReference>
<gene>
    <name evidence="3" type="ORF">ABZZ21_32630</name>
</gene>
<feature type="region of interest" description="Disordered" evidence="1">
    <location>
        <begin position="14"/>
        <end position="33"/>
    </location>
</feature>
<feature type="signal peptide" evidence="2">
    <location>
        <begin position="1"/>
        <end position="18"/>
    </location>
</feature>
<dbReference type="InterPro" id="IPR036440">
    <property type="entry name" value="Peptidase_C15-like_sf"/>
</dbReference>
<evidence type="ECO:0000256" key="1">
    <source>
        <dbReference type="SAM" id="MobiDB-lite"/>
    </source>
</evidence>
<organism evidence="3 4">
    <name type="scientific">Streptomyces ossamyceticus</name>
    <dbReference type="NCBI Taxonomy" id="249581"/>
    <lineage>
        <taxon>Bacteria</taxon>
        <taxon>Bacillati</taxon>
        <taxon>Actinomycetota</taxon>
        <taxon>Actinomycetes</taxon>
        <taxon>Kitasatosporales</taxon>
        <taxon>Streptomycetaceae</taxon>
        <taxon>Streptomyces</taxon>
    </lineage>
</organism>
<dbReference type="Gene3D" id="3.40.630.20">
    <property type="entry name" value="Peptidase C15, pyroglutamyl peptidase I-like"/>
    <property type="match status" value="1"/>
</dbReference>
<feature type="chain" id="PRO_5045886287" evidence="2">
    <location>
        <begin position="19"/>
        <end position="416"/>
    </location>
</feature>
<dbReference type="EMBL" id="JBEXPZ010000049">
    <property type="protein sequence ID" value="MET9849211.1"/>
    <property type="molecule type" value="Genomic_DNA"/>
</dbReference>
<keyword evidence="2" id="KW-0732">Signal</keyword>
<proteinExistence type="predicted"/>
<accession>A0ABV2V5W2</accession>
<evidence type="ECO:0000313" key="3">
    <source>
        <dbReference type="EMBL" id="MET9849211.1"/>
    </source>
</evidence>
<dbReference type="SUPFAM" id="SSF53182">
    <property type="entry name" value="Pyrrolidone carboxyl peptidase (pyroglutamate aminopeptidase)"/>
    <property type="match status" value="1"/>
</dbReference>
<comment type="caution">
    <text evidence="3">The sequence shown here is derived from an EMBL/GenBank/DDBJ whole genome shotgun (WGS) entry which is preliminary data.</text>
</comment>